<evidence type="ECO:0000313" key="1">
    <source>
        <dbReference type="EMBL" id="GFY63116.1"/>
    </source>
</evidence>
<accession>A0A8X6XZA5</accession>
<proteinExistence type="predicted"/>
<dbReference type="SMART" id="SM00150">
    <property type="entry name" value="SPEC"/>
    <property type="match status" value="1"/>
</dbReference>
<evidence type="ECO:0000313" key="2">
    <source>
        <dbReference type="Proteomes" id="UP000886998"/>
    </source>
</evidence>
<dbReference type="CDD" id="cd00176">
    <property type="entry name" value="SPEC"/>
    <property type="match status" value="1"/>
</dbReference>
<reference evidence="1" key="1">
    <citation type="submission" date="2020-08" db="EMBL/GenBank/DDBJ databases">
        <title>Multicomponent nature underlies the extraordinary mechanical properties of spider dragline silk.</title>
        <authorList>
            <person name="Kono N."/>
            <person name="Nakamura H."/>
            <person name="Mori M."/>
            <person name="Yoshida Y."/>
            <person name="Ohtoshi R."/>
            <person name="Malay A.D."/>
            <person name="Moran D.A.P."/>
            <person name="Tomita M."/>
            <person name="Numata K."/>
            <person name="Arakawa K."/>
        </authorList>
    </citation>
    <scope>NUCLEOTIDE SEQUENCE</scope>
</reference>
<dbReference type="EMBL" id="BMAV01014619">
    <property type="protein sequence ID" value="GFY63116.1"/>
    <property type="molecule type" value="Genomic_DNA"/>
</dbReference>
<dbReference type="Proteomes" id="UP000886998">
    <property type="component" value="Unassembled WGS sequence"/>
</dbReference>
<dbReference type="AlphaFoldDB" id="A0A8X6XZA5"/>
<keyword evidence="2" id="KW-1185">Reference proteome</keyword>
<dbReference type="Gene3D" id="1.20.58.60">
    <property type="match status" value="1"/>
</dbReference>
<sequence>MDWFDKAITSLSDSKYYHGDLDTVTSLIEQHKSFEEELKNRGLSLESVCKTSVDLKKQASVADVENISFQIDELNSKWKTVSDLFEKKKRNLSEALLLKSACLVDFWGNLFPELGPNHFLMIYPTLDGAYQRNPNKRPQTDSDIKHPRARLLLEKWRIVWLLAMERQRRLQDRRNYLLEVTIKLLLKKQLPTLLIIIISAY</sequence>
<dbReference type="Pfam" id="PF00435">
    <property type="entry name" value="Spectrin"/>
    <property type="match status" value="1"/>
</dbReference>
<comment type="caution">
    <text evidence="1">The sequence shown here is derived from an EMBL/GenBank/DDBJ whole genome shotgun (WGS) entry which is preliminary data.</text>
</comment>
<dbReference type="SUPFAM" id="SSF46966">
    <property type="entry name" value="Spectrin repeat"/>
    <property type="match status" value="1"/>
</dbReference>
<dbReference type="OrthoDB" id="2250192at2759"/>
<dbReference type="InterPro" id="IPR018159">
    <property type="entry name" value="Spectrin/alpha-actinin"/>
</dbReference>
<dbReference type="InterPro" id="IPR002017">
    <property type="entry name" value="Spectrin_repeat"/>
</dbReference>
<gene>
    <name evidence="1" type="primary">Macf1_1</name>
    <name evidence="1" type="ORF">TNIN_196251</name>
</gene>
<name>A0A8X6XZA5_9ARAC</name>
<protein>
    <submittedName>
        <fullName evidence="1">Microtubule-actin cross-linking factor 1</fullName>
    </submittedName>
</protein>
<organism evidence="1 2">
    <name type="scientific">Trichonephila inaurata madagascariensis</name>
    <dbReference type="NCBI Taxonomy" id="2747483"/>
    <lineage>
        <taxon>Eukaryota</taxon>
        <taxon>Metazoa</taxon>
        <taxon>Ecdysozoa</taxon>
        <taxon>Arthropoda</taxon>
        <taxon>Chelicerata</taxon>
        <taxon>Arachnida</taxon>
        <taxon>Araneae</taxon>
        <taxon>Araneomorphae</taxon>
        <taxon>Entelegynae</taxon>
        <taxon>Araneoidea</taxon>
        <taxon>Nephilidae</taxon>
        <taxon>Trichonephila</taxon>
        <taxon>Trichonephila inaurata</taxon>
    </lineage>
</organism>